<comment type="caution">
    <text evidence="1">The sequence shown here is derived from an EMBL/GenBank/DDBJ whole genome shotgun (WGS) entry which is preliminary data.</text>
</comment>
<keyword evidence="2" id="KW-1185">Reference proteome</keyword>
<accession>A0ACB8T1H5</accession>
<gene>
    <name evidence="1" type="ORF">BV25DRAFT_684941</name>
</gene>
<dbReference type="EMBL" id="MU277209">
    <property type="protein sequence ID" value="KAI0061991.1"/>
    <property type="molecule type" value="Genomic_DNA"/>
</dbReference>
<protein>
    <submittedName>
        <fullName evidence="1">Uncharacterized protein</fullName>
    </submittedName>
</protein>
<organism evidence="1 2">
    <name type="scientific">Artomyces pyxidatus</name>
    <dbReference type="NCBI Taxonomy" id="48021"/>
    <lineage>
        <taxon>Eukaryota</taxon>
        <taxon>Fungi</taxon>
        <taxon>Dikarya</taxon>
        <taxon>Basidiomycota</taxon>
        <taxon>Agaricomycotina</taxon>
        <taxon>Agaricomycetes</taxon>
        <taxon>Russulales</taxon>
        <taxon>Auriscalpiaceae</taxon>
        <taxon>Artomyces</taxon>
    </lineage>
</organism>
<proteinExistence type="predicted"/>
<dbReference type="Proteomes" id="UP000814140">
    <property type="component" value="Unassembled WGS sequence"/>
</dbReference>
<name>A0ACB8T1H5_9AGAM</name>
<evidence type="ECO:0000313" key="2">
    <source>
        <dbReference type="Proteomes" id="UP000814140"/>
    </source>
</evidence>
<reference evidence="1" key="1">
    <citation type="submission" date="2021-03" db="EMBL/GenBank/DDBJ databases">
        <authorList>
            <consortium name="DOE Joint Genome Institute"/>
            <person name="Ahrendt S."/>
            <person name="Looney B.P."/>
            <person name="Miyauchi S."/>
            <person name="Morin E."/>
            <person name="Drula E."/>
            <person name="Courty P.E."/>
            <person name="Chicoki N."/>
            <person name="Fauchery L."/>
            <person name="Kohler A."/>
            <person name="Kuo A."/>
            <person name="Labutti K."/>
            <person name="Pangilinan J."/>
            <person name="Lipzen A."/>
            <person name="Riley R."/>
            <person name="Andreopoulos W."/>
            <person name="He G."/>
            <person name="Johnson J."/>
            <person name="Barry K.W."/>
            <person name="Grigoriev I.V."/>
            <person name="Nagy L."/>
            <person name="Hibbett D."/>
            <person name="Henrissat B."/>
            <person name="Matheny P.B."/>
            <person name="Labbe J."/>
            <person name="Martin F."/>
        </authorList>
    </citation>
    <scope>NUCLEOTIDE SEQUENCE</scope>
    <source>
        <strain evidence="1">HHB10654</strain>
    </source>
</reference>
<reference evidence="1" key="2">
    <citation type="journal article" date="2022" name="New Phytol.">
        <title>Evolutionary transition to the ectomycorrhizal habit in the genomes of a hyperdiverse lineage of mushroom-forming fungi.</title>
        <authorList>
            <person name="Looney B."/>
            <person name="Miyauchi S."/>
            <person name="Morin E."/>
            <person name="Drula E."/>
            <person name="Courty P.E."/>
            <person name="Kohler A."/>
            <person name="Kuo A."/>
            <person name="LaButti K."/>
            <person name="Pangilinan J."/>
            <person name="Lipzen A."/>
            <person name="Riley R."/>
            <person name="Andreopoulos W."/>
            <person name="He G."/>
            <person name="Johnson J."/>
            <person name="Nolan M."/>
            <person name="Tritt A."/>
            <person name="Barry K.W."/>
            <person name="Grigoriev I.V."/>
            <person name="Nagy L.G."/>
            <person name="Hibbett D."/>
            <person name="Henrissat B."/>
            <person name="Matheny P.B."/>
            <person name="Labbe J."/>
            <person name="Martin F.M."/>
        </authorList>
    </citation>
    <scope>NUCLEOTIDE SEQUENCE</scope>
    <source>
        <strain evidence="1">HHB10654</strain>
    </source>
</reference>
<evidence type="ECO:0000313" key="1">
    <source>
        <dbReference type="EMBL" id="KAI0061991.1"/>
    </source>
</evidence>
<sequence>MTGNIALAAFKGVAYLMICRVTMAGGDVLGCSYCNGSSNTSPEKLRNLRIPRCTSFLSMSAICQPASAVSPLHLTIFTFMIFPAHRCQALCNSPSAFLISARGQTDGAPHHPSPRSDMLSASTPAIVSGATPLRSDRGPSAPANGIWLLSLT</sequence>